<accession>A0ABV9WG62</accession>
<dbReference type="EMBL" id="JBHSIU010000109">
    <property type="protein sequence ID" value="MFC5006786.1"/>
    <property type="molecule type" value="Genomic_DNA"/>
</dbReference>
<evidence type="ECO:0000313" key="2">
    <source>
        <dbReference type="Proteomes" id="UP001595912"/>
    </source>
</evidence>
<protein>
    <submittedName>
        <fullName evidence="1">Uncharacterized protein</fullName>
    </submittedName>
</protein>
<dbReference type="Proteomes" id="UP001595912">
    <property type="component" value="Unassembled WGS sequence"/>
</dbReference>
<dbReference type="RefSeq" id="WP_380127455.1">
    <property type="nucleotide sequence ID" value="NZ_JBHSIU010000109.1"/>
</dbReference>
<organism evidence="1 2">
    <name type="scientific">Dactylosporangium cerinum</name>
    <dbReference type="NCBI Taxonomy" id="1434730"/>
    <lineage>
        <taxon>Bacteria</taxon>
        <taxon>Bacillati</taxon>
        <taxon>Actinomycetota</taxon>
        <taxon>Actinomycetes</taxon>
        <taxon>Micromonosporales</taxon>
        <taxon>Micromonosporaceae</taxon>
        <taxon>Dactylosporangium</taxon>
    </lineage>
</organism>
<evidence type="ECO:0000313" key="1">
    <source>
        <dbReference type="EMBL" id="MFC5006786.1"/>
    </source>
</evidence>
<name>A0ABV9WG62_9ACTN</name>
<proteinExistence type="predicted"/>
<comment type="caution">
    <text evidence="1">The sequence shown here is derived from an EMBL/GenBank/DDBJ whole genome shotgun (WGS) entry which is preliminary data.</text>
</comment>
<sequence>MAGSPRLPRFFLAGLLLYGSVLLLTGLSAQPSYRWVGVTAAAVFVPPGT</sequence>
<gene>
    <name evidence="1" type="ORF">ACFPIJ_54385</name>
</gene>
<reference evidence="2" key="1">
    <citation type="journal article" date="2019" name="Int. J. Syst. Evol. Microbiol.">
        <title>The Global Catalogue of Microorganisms (GCM) 10K type strain sequencing project: providing services to taxonomists for standard genome sequencing and annotation.</title>
        <authorList>
            <consortium name="The Broad Institute Genomics Platform"/>
            <consortium name="The Broad Institute Genome Sequencing Center for Infectious Disease"/>
            <person name="Wu L."/>
            <person name="Ma J."/>
        </authorList>
    </citation>
    <scope>NUCLEOTIDE SEQUENCE [LARGE SCALE GENOMIC DNA]</scope>
    <source>
        <strain evidence="2">CGMCC 4.7152</strain>
    </source>
</reference>
<keyword evidence="2" id="KW-1185">Reference proteome</keyword>